<protein>
    <submittedName>
        <fullName evidence="2">Uncharacterized protein</fullName>
    </submittedName>
</protein>
<comment type="caution">
    <text evidence="2">The sequence shown here is derived from an EMBL/GenBank/DDBJ whole genome shotgun (WGS) entry which is preliminary data.</text>
</comment>
<evidence type="ECO:0000256" key="1">
    <source>
        <dbReference type="SAM" id="Phobius"/>
    </source>
</evidence>
<sequence length="96" mass="11065">MPCISQKSRRVKKLYNTLTSTERRAWLVRALYTRTRENIDSTASAACLPACLLALVAAWLVYSRILTHIHPFKYEPLLSPSEETLQNRATRVFNLE</sequence>
<dbReference type="EMBL" id="JADYXP020000013">
    <property type="protein sequence ID" value="KAL0111494.1"/>
    <property type="molecule type" value="Genomic_DNA"/>
</dbReference>
<name>A0AAW2FAD7_9HYME</name>
<keyword evidence="1" id="KW-0812">Transmembrane</keyword>
<reference evidence="2 3" key="1">
    <citation type="submission" date="2023-03" db="EMBL/GenBank/DDBJ databases">
        <title>High recombination rates correlate with genetic variation in Cardiocondyla obscurior ants.</title>
        <authorList>
            <person name="Errbii M."/>
        </authorList>
    </citation>
    <scope>NUCLEOTIDE SEQUENCE [LARGE SCALE GENOMIC DNA]</scope>
    <source>
        <strain evidence="2">Alpha-2009</strain>
        <tissue evidence="2">Whole body</tissue>
    </source>
</reference>
<keyword evidence="1" id="KW-0472">Membrane</keyword>
<accession>A0AAW2FAD7</accession>
<dbReference type="AlphaFoldDB" id="A0AAW2FAD7"/>
<gene>
    <name evidence="2" type="ORF">PUN28_012996</name>
</gene>
<feature type="transmembrane region" description="Helical" evidence="1">
    <location>
        <begin position="43"/>
        <end position="62"/>
    </location>
</feature>
<organism evidence="2 3">
    <name type="scientific">Cardiocondyla obscurior</name>
    <dbReference type="NCBI Taxonomy" id="286306"/>
    <lineage>
        <taxon>Eukaryota</taxon>
        <taxon>Metazoa</taxon>
        <taxon>Ecdysozoa</taxon>
        <taxon>Arthropoda</taxon>
        <taxon>Hexapoda</taxon>
        <taxon>Insecta</taxon>
        <taxon>Pterygota</taxon>
        <taxon>Neoptera</taxon>
        <taxon>Endopterygota</taxon>
        <taxon>Hymenoptera</taxon>
        <taxon>Apocrita</taxon>
        <taxon>Aculeata</taxon>
        <taxon>Formicoidea</taxon>
        <taxon>Formicidae</taxon>
        <taxon>Myrmicinae</taxon>
        <taxon>Cardiocondyla</taxon>
    </lineage>
</organism>
<keyword evidence="3" id="KW-1185">Reference proteome</keyword>
<keyword evidence="1" id="KW-1133">Transmembrane helix</keyword>
<dbReference type="Proteomes" id="UP001430953">
    <property type="component" value="Unassembled WGS sequence"/>
</dbReference>
<evidence type="ECO:0000313" key="3">
    <source>
        <dbReference type="Proteomes" id="UP001430953"/>
    </source>
</evidence>
<proteinExistence type="predicted"/>
<evidence type="ECO:0000313" key="2">
    <source>
        <dbReference type="EMBL" id="KAL0111494.1"/>
    </source>
</evidence>